<dbReference type="EMBL" id="VSSQ01053786">
    <property type="protein sequence ID" value="MPN07780.1"/>
    <property type="molecule type" value="Genomic_DNA"/>
</dbReference>
<dbReference type="Pfam" id="PF01381">
    <property type="entry name" value="HTH_3"/>
    <property type="match status" value="1"/>
</dbReference>
<dbReference type="PANTHER" id="PTHR46797:SF2">
    <property type="entry name" value="TRANSCRIPTIONAL REGULATOR"/>
    <property type="match status" value="1"/>
</dbReference>
<sequence length="200" mass="22970">MIGKKIKYYRKQASLTLQEISARTGLSIGYLSNLERDLTSPSFDNLCSICNALSVNVVDLIKNSLSYKPLLKKADRTPVYARDYRTRYEFTTAQDLNLLGMCLILEEDYYGTEVSWGHDTDEYGLIMEGSLIFEVNGEKYLVEEGDTIYIKAGMPHKWRKAGEGRCVSYWTKLNYIISMPSKELKDTRFLNGDTDRPQQK</sequence>
<dbReference type="InterPro" id="IPR014710">
    <property type="entry name" value="RmlC-like_jellyroll"/>
</dbReference>
<dbReference type="SMART" id="SM00530">
    <property type="entry name" value="HTH_XRE"/>
    <property type="match status" value="1"/>
</dbReference>
<dbReference type="InterPro" id="IPR011051">
    <property type="entry name" value="RmlC_Cupin_sf"/>
</dbReference>
<keyword evidence="1" id="KW-0238">DNA-binding</keyword>
<evidence type="ECO:0000256" key="1">
    <source>
        <dbReference type="ARBA" id="ARBA00023125"/>
    </source>
</evidence>
<dbReference type="Gene3D" id="1.10.260.40">
    <property type="entry name" value="lambda repressor-like DNA-binding domains"/>
    <property type="match status" value="1"/>
</dbReference>
<dbReference type="Gene3D" id="2.60.120.10">
    <property type="entry name" value="Jelly Rolls"/>
    <property type="match status" value="1"/>
</dbReference>
<gene>
    <name evidence="3" type="ORF">SDC9_155052</name>
</gene>
<dbReference type="InterPro" id="IPR010982">
    <property type="entry name" value="Lambda_DNA-bd_dom_sf"/>
</dbReference>
<comment type="caution">
    <text evidence="3">The sequence shown here is derived from an EMBL/GenBank/DDBJ whole genome shotgun (WGS) entry which is preliminary data.</text>
</comment>
<evidence type="ECO:0000259" key="2">
    <source>
        <dbReference type="PROSITE" id="PS50943"/>
    </source>
</evidence>
<feature type="domain" description="HTH cro/C1-type" evidence="2">
    <location>
        <begin position="6"/>
        <end position="60"/>
    </location>
</feature>
<dbReference type="CDD" id="cd00093">
    <property type="entry name" value="HTH_XRE"/>
    <property type="match status" value="1"/>
</dbReference>
<dbReference type="SUPFAM" id="SSF47413">
    <property type="entry name" value="lambda repressor-like DNA-binding domains"/>
    <property type="match status" value="1"/>
</dbReference>
<reference evidence="3" key="1">
    <citation type="submission" date="2019-08" db="EMBL/GenBank/DDBJ databases">
        <authorList>
            <person name="Kucharzyk K."/>
            <person name="Murdoch R.W."/>
            <person name="Higgins S."/>
            <person name="Loffler F."/>
        </authorList>
    </citation>
    <scope>NUCLEOTIDE SEQUENCE</scope>
</reference>
<proteinExistence type="predicted"/>
<dbReference type="GO" id="GO:0005829">
    <property type="term" value="C:cytosol"/>
    <property type="evidence" value="ECO:0007669"/>
    <property type="project" value="TreeGrafter"/>
</dbReference>
<dbReference type="SUPFAM" id="SSF51182">
    <property type="entry name" value="RmlC-like cupins"/>
    <property type="match status" value="1"/>
</dbReference>
<evidence type="ECO:0000313" key="3">
    <source>
        <dbReference type="EMBL" id="MPN07780.1"/>
    </source>
</evidence>
<dbReference type="Pfam" id="PF07883">
    <property type="entry name" value="Cupin_2"/>
    <property type="match status" value="1"/>
</dbReference>
<dbReference type="GO" id="GO:0003677">
    <property type="term" value="F:DNA binding"/>
    <property type="evidence" value="ECO:0007669"/>
    <property type="project" value="UniProtKB-KW"/>
</dbReference>
<dbReference type="CDD" id="cd02209">
    <property type="entry name" value="cupin_XRE_C"/>
    <property type="match status" value="1"/>
</dbReference>
<dbReference type="PANTHER" id="PTHR46797">
    <property type="entry name" value="HTH-TYPE TRANSCRIPTIONAL REGULATOR"/>
    <property type="match status" value="1"/>
</dbReference>
<protein>
    <recommendedName>
        <fullName evidence="2">HTH cro/C1-type domain-containing protein</fullName>
    </recommendedName>
</protein>
<organism evidence="3">
    <name type="scientific">bioreactor metagenome</name>
    <dbReference type="NCBI Taxonomy" id="1076179"/>
    <lineage>
        <taxon>unclassified sequences</taxon>
        <taxon>metagenomes</taxon>
        <taxon>ecological metagenomes</taxon>
    </lineage>
</organism>
<dbReference type="InterPro" id="IPR001387">
    <property type="entry name" value="Cro/C1-type_HTH"/>
</dbReference>
<dbReference type="AlphaFoldDB" id="A0A645F1Y6"/>
<dbReference type="InterPro" id="IPR050807">
    <property type="entry name" value="TransReg_Diox_bact_type"/>
</dbReference>
<dbReference type="GO" id="GO:0003700">
    <property type="term" value="F:DNA-binding transcription factor activity"/>
    <property type="evidence" value="ECO:0007669"/>
    <property type="project" value="TreeGrafter"/>
</dbReference>
<name>A0A645F1Y6_9ZZZZ</name>
<accession>A0A645F1Y6</accession>
<dbReference type="InterPro" id="IPR013096">
    <property type="entry name" value="Cupin_2"/>
</dbReference>
<dbReference type="PROSITE" id="PS50943">
    <property type="entry name" value="HTH_CROC1"/>
    <property type="match status" value="1"/>
</dbReference>